<dbReference type="RefSeq" id="WP_073150460.1">
    <property type="nucleotide sequence ID" value="NZ_FRAG01000031.1"/>
</dbReference>
<feature type="signal peptide" evidence="1">
    <location>
        <begin position="1"/>
        <end position="21"/>
    </location>
</feature>
<name>A0A1M6Q8V9_PARC5</name>
<gene>
    <name evidence="3" type="ORF">SAMN02745912_02479</name>
</gene>
<proteinExistence type="predicted"/>
<dbReference type="Pfam" id="PF05817">
    <property type="entry name" value="Ribophorin_II"/>
    <property type="match status" value="1"/>
</dbReference>
<dbReference type="OrthoDB" id="3039803at2"/>
<sequence>MKNRIIIVLFICIILATSCSNQIVTNSELNTGKKYQYSKSTINKELLNKMYYENDNSGFFFSNITDQIISNKINYYSISWLFNIGNVINVDFSDYSKEIIMNHFNNIDLRNIEINNRSDLHNLLNRINIEKNIYGSIKNKSYYITELLKHYVREEGLFYINNEFEELNSKIQITNIVLQIFDLLREMPKEVRTNTLIKLQELLIIDDNNFSNNQNEFKKNLIDSGIVILDSLRILDKYTDENLKEDIKKRENWILFWGNELNKHMLKEDIDIITLNQSITTIDSIAKHIGLQLKFDRKYIEKLDFNFIKQMYLRDVQVVYNTLLTYHILGEDIPNKTVNFINSNLKYWIYECPPSLNVKELYFALKLAKKFDIQFNQEKIKYSLRKYINIDKIENIYFLTLIYNELDSKSIENKIVINKINDLIKNFLENPKISTQDFYYLIELYKNFNLESTKFEEVINGIDSNLLEKDILNTNYDKEVYFLVKIAESLDIKIDTKLLCNKIEIFKSNKGIYFHDIDHKAQSIFSTFRMLELKLNQNLEIDRNEKINNAEFIHSLETPYGGYFITLPKNNSNIENFDGNFSFESYYYGVMLAEMLY</sequence>
<feature type="chain" id="PRO_5039122282" description="Ribophorin II N-terminal domain-containing protein" evidence="1">
    <location>
        <begin position="22"/>
        <end position="597"/>
    </location>
</feature>
<dbReference type="Proteomes" id="UP000184465">
    <property type="component" value="Unassembled WGS sequence"/>
</dbReference>
<accession>A0A1M6Q8V9</accession>
<dbReference type="InterPro" id="IPR055373">
    <property type="entry name" value="Ribophorin_II_N"/>
</dbReference>
<dbReference type="PROSITE" id="PS51257">
    <property type="entry name" value="PROKAR_LIPOPROTEIN"/>
    <property type="match status" value="1"/>
</dbReference>
<dbReference type="AlphaFoldDB" id="A0A1M6Q8V9"/>
<evidence type="ECO:0000313" key="4">
    <source>
        <dbReference type="Proteomes" id="UP000184465"/>
    </source>
</evidence>
<protein>
    <recommendedName>
        <fullName evidence="2">Ribophorin II N-terminal domain-containing protein</fullName>
    </recommendedName>
</protein>
<evidence type="ECO:0000256" key="1">
    <source>
        <dbReference type="SAM" id="SignalP"/>
    </source>
</evidence>
<dbReference type="STRING" id="1121301.SAMN02745912_02479"/>
<evidence type="ECO:0000259" key="2">
    <source>
        <dbReference type="Pfam" id="PF05817"/>
    </source>
</evidence>
<evidence type="ECO:0000313" key="3">
    <source>
        <dbReference type="EMBL" id="SHK16631.1"/>
    </source>
</evidence>
<dbReference type="EMBL" id="FRAG01000031">
    <property type="protein sequence ID" value="SHK16631.1"/>
    <property type="molecule type" value="Genomic_DNA"/>
</dbReference>
<reference evidence="3 4" key="1">
    <citation type="submission" date="2016-11" db="EMBL/GenBank/DDBJ databases">
        <authorList>
            <person name="Jaros S."/>
            <person name="Januszkiewicz K."/>
            <person name="Wedrychowicz H."/>
        </authorList>
    </citation>
    <scope>NUCLEOTIDE SEQUENCE [LARGE SCALE GENOMIC DNA]</scope>
    <source>
        <strain evidence="3 4">DSM 15212</strain>
    </source>
</reference>
<keyword evidence="1" id="KW-0732">Signal</keyword>
<feature type="domain" description="Ribophorin II N-terminal" evidence="2">
    <location>
        <begin position="354"/>
        <end position="504"/>
    </location>
</feature>
<keyword evidence="4" id="KW-1185">Reference proteome</keyword>
<organism evidence="3 4">
    <name type="scientific">Paramaledivibacter caminithermalis (strain DSM 15212 / CIP 107654 / DViRD3)</name>
    <name type="common">Clostridium caminithermale</name>
    <dbReference type="NCBI Taxonomy" id="1121301"/>
    <lineage>
        <taxon>Bacteria</taxon>
        <taxon>Bacillati</taxon>
        <taxon>Bacillota</taxon>
        <taxon>Clostridia</taxon>
        <taxon>Peptostreptococcales</taxon>
        <taxon>Caminicellaceae</taxon>
        <taxon>Paramaledivibacter</taxon>
    </lineage>
</organism>